<dbReference type="EMBL" id="LNZH02000198">
    <property type="protein sequence ID" value="OCB86871.1"/>
    <property type="molecule type" value="Genomic_DNA"/>
</dbReference>
<feature type="compositionally biased region" description="Low complexity" evidence="1">
    <location>
        <begin position="54"/>
        <end position="80"/>
    </location>
</feature>
<dbReference type="Proteomes" id="UP000757232">
    <property type="component" value="Unassembled WGS sequence"/>
</dbReference>
<dbReference type="OrthoDB" id="3197787at2759"/>
<evidence type="ECO:0000313" key="3">
    <source>
        <dbReference type="Proteomes" id="UP000757232"/>
    </source>
</evidence>
<proteinExistence type="predicted"/>
<comment type="caution">
    <text evidence="2">The sequence shown here is derived from an EMBL/GenBank/DDBJ whole genome shotgun (WGS) entry which is preliminary data.</text>
</comment>
<organism evidence="2 3">
    <name type="scientific">Sanghuangporus baumii</name>
    <name type="common">Phellinus baumii</name>
    <dbReference type="NCBI Taxonomy" id="108892"/>
    <lineage>
        <taxon>Eukaryota</taxon>
        <taxon>Fungi</taxon>
        <taxon>Dikarya</taxon>
        <taxon>Basidiomycota</taxon>
        <taxon>Agaricomycotina</taxon>
        <taxon>Agaricomycetes</taxon>
        <taxon>Hymenochaetales</taxon>
        <taxon>Hymenochaetaceae</taxon>
        <taxon>Sanghuangporus</taxon>
    </lineage>
</organism>
<dbReference type="AlphaFoldDB" id="A0A9Q5HVU9"/>
<evidence type="ECO:0000313" key="2">
    <source>
        <dbReference type="EMBL" id="OCB86871.1"/>
    </source>
</evidence>
<feature type="region of interest" description="Disordered" evidence="1">
    <location>
        <begin position="23"/>
        <end position="106"/>
    </location>
</feature>
<gene>
    <name evidence="2" type="ORF">A7U60_g6044</name>
</gene>
<accession>A0A9Q5HVU9</accession>
<name>A0A9Q5HVU9_SANBA</name>
<protein>
    <submittedName>
        <fullName evidence="2">Uncharacterized protein</fullName>
    </submittedName>
</protein>
<feature type="compositionally biased region" description="Basic residues" evidence="1">
    <location>
        <begin position="303"/>
        <end position="313"/>
    </location>
</feature>
<sequence>MARCGRRAEHIWICSRTSSFAGTSITSTSSADEVPGDSHDSGKSTDATPVVKQATETASITSTASTSTDSSVVASTSSSSNGTPKKLRPRARSSPQPVPTHGIDPKILVGKVLTHIRRSPDHPTVTLSFADGTTYQILVDGYDPRNTSGRKPESSSTSRSCILEMDEVLLRMLEVPGRHVVDREITDCAHIRLADKAYERREWEQSWTQSHVAVAFKFAGESRWHCIWAMRAEYDERGCIFRAFDDVYLQVLDRQLPRSPQRRFEQRRQGVPSPLKSPKSPGRIDTSTLRTLPKPPPSPTAMRSKRSPSKTPKKNGLLKT</sequence>
<evidence type="ECO:0000256" key="1">
    <source>
        <dbReference type="SAM" id="MobiDB-lite"/>
    </source>
</evidence>
<keyword evidence="3" id="KW-1185">Reference proteome</keyword>
<reference evidence="2" key="1">
    <citation type="submission" date="2016-06" db="EMBL/GenBank/DDBJ databases">
        <title>Draft Genome sequence of the fungus Inonotus baumii.</title>
        <authorList>
            <person name="Zhu H."/>
            <person name="Lin W."/>
        </authorList>
    </citation>
    <scope>NUCLEOTIDE SEQUENCE</scope>
    <source>
        <strain evidence="2">821</strain>
    </source>
</reference>
<feature type="region of interest" description="Disordered" evidence="1">
    <location>
        <begin position="259"/>
        <end position="320"/>
    </location>
</feature>